<evidence type="ECO:0000256" key="3">
    <source>
        <dbReference type="ARBA" id="ARBA00023015"/>
    </source>
</evidence>
<feature type="DNA-binding region" description="OmpR/PhoB-type" evidence="6">
    <location>
        <begin position="5"/>
        <end position="115"/>
    </location>
</feature>
<evidence type="ECO:0000313" key="11">
    <source>
        <dbReference type="Proteomes" id="UP000275024"/>
    </source>
</evidence>
<dbReference type="InterPro" id="IPR011990">
    <property type="entry name" value="TPR-like_helical_dom_sf"/>
</dbReference>
<keyword evidence="4 6" id="KW-0238">DNA-binding</keyword>
<dbReference type="CDD" id="cd15831">
    <property type="entry name" value="BTAD"/>
    <property type="match status" value="1"/>
</dbReference>
<dbReference type="Pfam" id="PF00486">
    <property type="entry name" value="Trans_reg_C"/>
    <property type="match status" value="1"/>
</dbReference>
<feature type="domain" description="OmpR/PhoB-type" evidence="7">
    <location>
        <begin position="5"/>
        <end position="115"/>
    </location>
</feature>
<comment type="similarity">
    <text evidence="1">Belongs to the AfsR/DnrI/RedD regulatory family.</text>
</comment>
<dbReference type="SMART" id="SM00862">
    <property type="entry name" value="Trans_reg_C"/>
    <property type="match status" value="1"/>
</dbReference>
<evidence type="ECO:0000256" key="1">
    <source>
        <dbReference type="ARBA" id="ARBA00005820"/>
    </source>
</evidence>
<keyword evidence="5" id="KW-0804">Transcription</keyword>
<dbReference type="Gene3D" id="1.10.10.10">
    <property type="entry name" value="Winged helix-like DNA-binding domain superfamily/Winged helix DNA-binding domain"/>
    <property type="match status" value="1"/>
</dbReference>
<keyword evidence="3" id="KW-0805">Transcription regulation</keyword>
<dbReference type="EMBL" id="RBDX01000044">
    <property type="protein sequence ID" value="RKN03767.1"/>
    <property type="molecule type" value="Genomic_DNA"/>
</dbReference>
<dbReference type="Pfam" id="PF03704">
    <property type="entry name" value="BTAD"/>
    <property type="match status" value="1"/>
</dbReference>
<dbReference type="SMART" id="SM01043">
    <property type="entry name" value="BTAD"/>
    <property type="match status" value="1"/>
</dbReference>
<dbReference type="GO" id="GO:0000160">
    <property type="term" value="P:phosphorelay signal transduction system"/>
    <property type="evidence" value="ECO:0007669"/>
    <property type="project" value="UniProtKB-KW"/>
</dbReference>
<dbReference type="EMBL" id="RBDY01000043">
    <property type="protein sequence ID" value="RKN13862.1"/>
    <property type="molecule type" value="Genomic_DNA"/>
</dbReference>
<dbReference type="SUPFAM" id="SSF48452">
    <property type="entry name" value="TPR-like"/>
    <property type="match status" value="1"/>
</dbReference>
<dbReference type="InterPro" id="IPR005158">
    <property type="entry name" value="BTAD"/>
</dbReference>
<evidence type="ECO:0000313" key="8">
    <source>
        <dbReference type="EMBL" id="RKN03767.1"/>
    </source>
</evidence>
<evidence type="ECO:0000313" key="9">
    <source>
        <dbReference type="EMBL" id="RKN13862.1"/>
    </source>
</evidence>
<dbReference type="PANTHER" id="PTHR35807:SF1">
    <property type="entry name" value="TRANSCRIPTIONAL REGULATOR REDD"/>
    <property type="match status" value="1"/>
</dbReference>
<keyword evidence="2" id="KW-0902">Two-component regulatory system</keyword>
<dbReference type="GO" id="GO:0006355">
    <property type="term" value="P:regulation of DNA-templated transcription"/>
    <property type="evidence" value="ECO:0007669"/>
    <property type="project" value="InterPro"/>
</dbReference>
<keyword evidence="10" id="KW-1185">Reference proteome</keyword>
<evidence type="ECO:0000256" key="4">
    <source>
        <dbReference type="ARBA" id="ARBA00023125"/>
    </source>
</evidence>
<dbReference type="GO" id="GO:0003677">
    <property type="term" value="F:DNA binding"/>
    <property type="evidence" value="ECO:0007669"/>
    <property type="project" value="UniProtKB-UniRule"/>
</dbReference>
<dbReference type="Gene3D" id="1.25.40.10">
    <property type="entry name" value="Tetratricopeptide repeat domain"/>
    <property type="match status" value="1"/>
</dbReference>
<dbReference type="PANTHER" id="PTHR35807">
    <property type="entry name" value="TRANSCRIPTIONAL REGULATOR REDD-RELATED"/>
    <property type="match status" value="1"/>
</dbReference>
<dbReference type="SUPFAM" id="SSF46894">
    <property type="entry name" value="C-terminal effector domain of the bipartite response regulators"/>
    <property type="match status" value="1"/>
</dbReference>
<dbReference type="Proteomes" id="UP000268652">
    <property type="component" value="Unassembled WGS sequence"/>
</dbReference>
<evidence type="ECO:0000259" key="7">
    <source>
        <dbReference type="PROSITE" id="PS51755"/>
    </source>
</evidence>
<dbReference type="InterPro" id="IPR051677">
    <property type="entry name" value="AfsR-DnrI-RedD_regulator"/>
</dbReference>
<proteinExistence type="inferred from homology"/>
<gene>
    <name evidence="9" type="ORF">D7318_30420</name>
    <name evidence="8" type="ORF">D7319_30670</name>
</gene>
<reference evidence="10 11" key="1">
    <citation type="submission" date="2018-09" db="EMBL/GenBank/DDBJ databases">
        <title>Streptomyces sp. nov. DS1-2, an endophytic actinomycete isolated from roots of Dendrobium scabrilingue.</title>
        <authorList>
            <person name="Kuncharoen N."/>
            <person name="Kudo T."/>
            <person name="Ohkuma M."/>
            <person name="Yuki M."/>
            <person name="Tanasupawat S."/>
        </authorList>
    </citation>
    <scope>NUCLEOTIDE SEQUENCE [LARGE SCALE GENOMIC DNA]</scope>
    <source>
        <strain evidence="8 11">AZ1-7</strain>
        <strain evidence="9 10">DS1-2</strain>
    </source>
</reference>
<dbReference type="AlphaFoldDB" id="A0A3A9WCN0"/>
<dbReference type="InterPro" id="IPR001867">
    <property type="entry name" value="OmpR/PhoB-type_DNA-bd"/>
</dbReference>
<dbReference type="InterPro" id="IPR036388">
    <property type="entry name" value="WH-like_DNA-bd_sf"/>
</dbReference>
<name>A0A3A9WCN0_9ACTN</name>
<accession>A0A3A9WCN0</accession>
<evidence type="ECO:0000256" key="5">
    <source>
        <dbReference type="ARBA" id="ARBA00023163"/>
    </source>
</evidence>
<dbReference type="OrthoDB" id="4336084at2"/>
<sequence>MAASPAPASRGPRTLRFQVLGPLGVVRDGRPCTPSALKRRVLLAVLLLSANRPVSVGQLIDELWSSRPPRSAVATLQMYVSGLRRALDPAHSAAHRDARSHPRLSTELAGYRLRVRPGELDLERFRTLASTGRRLVGEGHCGQAGLAFRRALSLCRGRPLSDLGTVGMLAPSITRLAEERLAVERESYETALCQGHGPLVIGELKEQCVRHPLQETFHEQLVLALCQAGRRAEALAAYASARRLIVGEIGVEPGPALRAAQRAALHDQYLVTARHPRCRATPT</sequence>
<evidence type="ECO:0000313" key="10">
    <source>
        <dbReference type="Proteomes" id="UP000268652"/>
    </source>
</evidence>
<dbReference type="Proteomes" id="UP000275024">
    <property type="component" value="Unassembled WGS sequence"/>
</dbReference>
<dbReference type="InterPro" id="IPR016032">
    <property type="entry name" value="Sig_transdc_resp-reg_C-effctor"/>
</dbReference>
<comment type="caution">
    <text evidence="8">The sequence shown here is derived from an EMBL/GenBank/DDBJ whole genome shotgun (WGS) entry which is preliminary data.</text>
</comment>
<protein>
    <recommendedName>
        <fullName evidence="7">OmpR/PhoB-type domain-containing protein</fullName>
    </recommendedName>
</protein>
<organism evidence="8 11">
    <name type="scientific">Streptomyces radicis</name>
    <dbReference type="NCBI Taxonomy" id="1750517"/>
    <lineage>
        <taxon>Bacteria</taxon>
        <taxon>Bacillati</taxon>
        <taxon>Actinomycetota</taxon>
        <taxon>Actinomycetes</taxon>
        <taxon>Kitasatosporales</taxon>
        <taxon>Streptomycetaceae</taxon>
        <taxon>Streptomyces</taxon>
    </lineage>
</organism>
<evidence type="ECO:0000256" key="6">
    <source>
        <dbReference type="PROSITE-ProRule" id="PRU01091"/>
    </source>
</evidence>
<evidence type="ECO:0000256" key="2">
    <source>
        <dbReference type="ARBA" id="ARBA00023012"/>
    </source>
</evidence>
<dbReference type="PROSITE" id="PS51755">
    <property type="entry name" value="OMPR_PHOB"/>
    <property type="match status" value="1"/>
</dbReference>